<protein>
    <submittedName>
        <fullName evidence="1">Uncharacterized protein</fullName>
    </submittedName>
</protein>
<dbReference type="Proteomes" id="UP000020406">
    <property type="component" value="Unassembled WGS sequence"/>
</dbReference>
<comment type="caution">
    <text evidence="1">The sequence shown here is derived from an EMBL/GenBank/DDBJ whole genome shotgun (WGS) entry which is preliminary data.</text>
</comment>
<dbReference type="EMBL" id="JDSQ01000058">
    <property type="protein sequence ID" value="EWS76930.1"/>
    <property type="molecule type" value="Genomic_DNA"/>
</dbReference>
<reference evidence="1 3" key="1">
    <citation type="journal article" date="2014" name="Genome Announc.">
        <title>Draft Genome Sequence of Xylella fastidiosa Pear Leaf Scorch Strain in Taiwan.</title>
        <authorList>
            <person name="Su C.C."/>
            <person name="Deng W.L."/>
            <person name="Jan F.J."/>
            <person name="Chang C.J."/>
            <person name="Huang H."/>
            <person name="Chen J."/>
        </authorList>
    </citation>
    <scope>NUCLEOTIDE SEQUENCE [LARGE SCALE GENOMIC DNA]</scope>
    <source>
        <strain evidence="1 3">PLS229</strain>
    </source>
</reference>
<gene>
    <name evidence="1" type="ORF">AF72_13540</name>
    <name evidence="2" type="ORF">LPH55_11875</name>
</gene>
<evidence type="ECO:0000313" key="3">
    <source>
        <dbReference type="Proteomes" id="UP000020406"/>
    </source>
</evidence>
<dbReference type="EMBL" id="JAJPPU010000004">
    <property type="protein sequence ID" value="MCD8474135.1"/>
    <property type="molecule type" value="Genomic_DNA"/>
</dbReference>
<reference evidence="2" key="2">
    <citation type="submission" date="2021-11" db="EMBL/GenBank/DDBJ databases">
        <title>Genome sequence of Xylella taiwanensis PLS432.</title>
        <authorList>
            <person name="Weng L.-W."/>
            <person name="Su C.-C."/>
            <person name="Tsai C.-W."/>
            <person name="Kuo C.-H."/>
        </authorList>
    </citation>
    <scope>NUCLEOTIDE SEQUENCE</scope>
    <source>
        <strain evidence="2">PLS432</strain>
    </source>
</reference>
<evidence type="ECO:0000313" key="2">
    <source>
        <dbReference type="EMBL" id="MCD8474135.1"/>
    </source>
</evidence>
<evidence type="ECO:0000313" key="4">
    <source>
        <dbReference type="Proteomes" id="UP001430701"/>
    </source>
</evidence>
<dbReference type="RefSeq" id="WP_038273237.1">
    <property type="nucleotide sequence ID" value="NZ_CP053627.1"/>
</dbReference>
<accession>Z9JEV8</accession>
<dbReference type="KEGG" id="xtw:AB672_07010"/>
<evidence type="ECO:0000313" key="1">
    <source>
        <dbReference type="EMBL" id="EWS76930.1"/>
    </source>
</evidence>
<organism evidence="1 3">
    <name type="scientific">Xylella taiwanensis</name>
    <dbReference type="NCBI Taxonomy" id="1444770"/>
    <lineage>
        <taxon>Bacteria</taxon>
        <taxon>Pseudomonadati</taxon>
        <taxon>Pseudomonadota</taxon>
        <taxon>Gammaproteobacteria</taxon>
        <taxon>Lysobacterales</taxon>
        <taxon>Lysobacteraceae</taxon>
        <taxon>Xylella</taxon>
    </lineage>
</organism>
<dbReference type="AlphaFoldDB" id="Z9JEV8"/>
<name>Z9JEV8_9GAMM</name>
<keyword evidence="4" id="KW-1185">Reference proteome</keyword>
<dbReference type="GeneID" id="68901037"/>
<dbReference type="PATRIC" id="fig|1444770.3.peg.3184"/>
<dbReference type="Proteomes" id="UP001430701">
    <property type="component" value="Unassembled WGS sequence"/>
</dbReference>
<proteinExistence type="predicted"/>
<dbReference type="OrthoDB" id="9815116at2"/>
<dbReference type="STRING" id="1444770.AF72_13540"/>
<sequence length="141" mass="16338">MNSEFEFQNVEEAYQAIADDVMAFPGERAWDEVVGKYGVFSKMVSSEWWLVKDGRVDEKWIGGSKDFRCRAADAVFYIRDELMKFTGDRIWGLTCTIRPNAESGQVKFNIEFDYNKPEDYEESDEVITGDEINESLRNLFG</sequence>